<protein>
    <recommendedName>
        <fullName evidence="3">SapC protein</fullName>
    </recommendedName>
</protein>
<comment type="caution">
    <text evidence="2">The sequence shown here is derived from an EMBL/GenBank/DDBJ whole genome shotgun (WGS) entry which is preliminary data.</text>
</comment>
<feature type="region of interest" description="Disordered" evidence="1">
    <location>
        <begin position="235"/>
        <end position="260"/>
    </location>
</feature>
<proteinExistence type="predicted"/>
<dbReference type="EMBL" id="DSTK01000040">
    <property type="protein sequence ID" value="HFK98580.1"/>
    <property type="molecule type" value="Genomic_DNA"/>
</dbReference>
<dbReference type="InterPro" id="IPR010836">
    <property type="entry name" value="SapC"/>
</dbReference>
<dbReference type="AlphaFoldDB" id="A0A832A3M9"/>
<evidence type="ECO:0000313" key="2">
    <source>
        <dbReference type="EMBL" id="HFK98580.1"/>
    </source>
</evidence>
<accession>A0A832A3M9</accession>
<gene>
    <name evidence="2" type="ORF">ENS06_14800</name>
</gene>
<evidence type="ECO:0000256" key="1">
    <source>
        <dbReference type="SAM" id="MobiDB-lite"/>
    </source>
</evidence>
<evidence type="ECO:0008006" key="3">
    <source>
        <dbReference type="Google" id="ProtNLM"/>
    </source>
</evidence>
<dbReference type="Pfam" id="PF07277">
    <property type="entry name" value="SapC"/>
    <property type="match status" value="1"/>
</dbReference>
<organism evidence="2">
    <name type="scientific">Desulfacinum infernum</name>
    <dbReference type="NCBI Taxonomy" id="35837"/>
    <lineage>
        <taxon>Bacteria</taxon>
        <taxon>Pseudomonadati</taxon>
        <taxon>Thermodesulfobacteriota</taxon>
        <taxon>Syntrophobacteria</taxon>
        <taxon>Syntrophobacterales</taxon>
        <taxon>Syntrophobacteraceae</taxon>
        <taxon>Desulfacinum</taxon>
    </lineage>
</organism>
<name>A0A832A3M9_9BACT</name>
<reference evidence="2" key="1">
    <citation type="journal article" date="2020" name="mSystems">
        <title>Genome- and Community-Level Interaction Insights into Carbon Utilization and Element Cycling Functions of Hydrothermarchaeota in Hydrothermal Sediment.</title>
        <authorList>
            <person name="Zhou Z."/>
            <person name="Liu Y."/>
            <person name="Xu W."/>
            <person name="Pan J."/>
            <person name="Luo Z.H."/>
            <person name="Li M."/>
        </authorList>
    </citation>
    <scope>NUCLEOTIDE SEQUENCE [LARGE SCALE GENOMIC DNA]</scope>
    <source>
        <strain evidence="2">SpSt-456</strain>
    </source>
</reference>
<sequence length="260" mass="28796">MPQWVPLSNKHHGGFRFRPATSHGFARGEALVAVCLAELARVVPLFPLVFVRRGEDTFVACALMGLEPGVNLFVDPRSGRWLADYVPATLRAYPFRFLPAEGRQVLCVDEQSGMLHEGEQGERLFDAEEKPTPFLNRYVQFLQQLAIDEQRTRFACAALHAAGLIVPWPLTVRTDHGDRTLADLFQVDDQRLNVVDGETLHRLRDCGGLALAYAQRFSAWHVHRLAALMGQARTAKGPTASDVGPPVTPSGDLDLSFLSN</sequence>